<feature type="compositionally biased region" description="Polar residues" evidence="2">
    <location>
        <begin position="113"/>
        <end position="131"/>
    </location>
</feature>
<dbReference type="Proteomes" id="UP000749646">
    <property type="component" value="Unassembled WGS sequence"/>
</dbReference>
<accession>A0A9P6IJR8</accession>
<dbReference type="AlphaFoldDB" id="A0A9P6IJR8"/>
<feature type="region of interest" description="Disordered" evidence="2">
    <location>
        <begin position="620"/>
        <end position="642"/>
    </location>
</feature>
<gene>
    <name evidence="3" type="ORF">BGZ65_006486</name>
</gene>
<feature type="compositionally biased region" description="Polar residues" evidence="2">
    <location>
        <begin position="1"/>
        <end position="15"/>
    </location>
</feature>
<feature type="region of interest" description="Disordered" evidence="2">
    <location>
        <begin position="833"/>
        <end position="868"/>
    </location>
</feature>
<keyword evidence="1" id="KW-0175">Coiled coil</keyword>
<dbReference type="OrthoDB" id="2430562at2759"/>
<name>A0A9P6IJR8_9FUNG</name>
<protein>
    <submittedName>
        <fullName evidence="3">Uncharacterized protein</fullName>
    </submittedName>
</protein>
<comment type="caution">
    <text evidence="3">The sequence shown here is derived from an EMBL/GenBank/DDBJ whole genome shotgun (WGS) entry which is preliminary data.</text>
</comment>
<dbReference type="EMBL" id="JAAAHW010010282">
    <property type="protein sequence ID" value="KAF9927999.1"/>
    <property type="molecule type" value="Genomic_DNA"/>
</dbReference>
<sequence>MASTSSTHQYQSFSSIDMERGSPPHNQRGAPQTSIKHSASPSFASPSFLSPPQPRSGSKTPTESRPTPSFSSSSKSRNFFANEPSGSQGSFRATYSRPENNDGVVLGSKDSRMATTISMLDTSANANSAMSRTHRMMDEKLRQRQVNGEQHKYSSSELSYLPGSFKPLNVENDKKHKGKKKEDQRNADLGSSRSSRKDTSNHHHHSASTSSSTLPMTREALSSKHKRQGSKGSLDKGSFSEKPLERGLSNTVPSSNSRGITTIPPPDTSLVQAHHRSSKPMMDDIEIQKRVKNLDECNKRVTNNNQRLKEWFERFLVTRQQGDYDHHRGEEDELTYVEHDEEREKKERTQWKEDKARLEQSMTLQQELQADLEREREANKEKDSQLQELLGILELSEALKFKLEQARQQLDENEKEWEIRLDQEKYRHERIRVSLEDELTNKEKELDETVQQSTGSQSEVRKLTSNATALHRQIQELEDQLRHQEVKSRGTLSEQAKQIEEYENKIENLEKRLEHEQDQLAKNEEAGIHIKTRVQELLQSIQEKDDELQDKDVELQALRIKLEGREGLLDRRQVELDEVDTLLREQQEQHKGDLRDVTLKSGERHRQLEDEILRLEQELEKRSSQLSQSNSSSNSAVSTIHHLQTKIQEQEGSLLEKDDRIQTLEQELDLAQQQAQNVIADLEQDIHAWEEDCSKLENKLQEANHRADEGQMKVGDLEMQLGHRDQELLRELDHRQAKERQLLERLLNDMEFEDQDEGQLDQFSHDNDSIDGSIRYLYSRLQERVRELKQECLHQEDLRQQLNQMQGELVTSENIQQHLRQLLAEITKGGQILSNGSVSSRHSRDGRSNSVSSRHQQQQARNDPYGGDMKSARIHLQELLEQVSILEDEKSELLEKLALAQEQIQEYNGDRLDRTYAVKDLTAKYMSKIEEMMQELARRRAVIVKQEGTMFLYLSVIEKMKMQLRGDVLEDALSTKDVVVGA</sequence>
<evidence type="ECO:0000313" key="3">
    <source>
        <dbReference type="EMBL" id="KAF9927999.1"/>
    </source>
</evidence>
<evidence type="ECO:0000313" key="4">
    <source>
        <dbReference type="Proteomes" id="UP000749646"/>
    </source>
</evidence>
<feature type="compositionally biased region" description="Polar residues" evidence="2">
    <location>
        <begin position="248"/>
        <end position="260"/>
    </location>
</feature>
<feature type="compositionally biased region" description="Low complexity" evidence="2">
    <location>
        <begin position="60"/>
        <end position="76"/>
    </location>
</feature>
<feature type="compositionally biased region" description="Polar residues" evidence="2">
    <location>
        <begin position="84"/>
        <end position="93"/>
    </location>
</feature>
<evidence type="ECO:0000256" key="1">
    <source>
        <dbReference type="SAM" id="Coils"/>
    </source>
</evidence>
<feature type="region of interest" description="Disordered" evidence="2">
    <location>
        <begin position="1"/>
        <end position="283"/>
    </location>
</feature>
<feature type="coiled-coil region" evidence="1">
    <location>
        <begin position="869"/>
        <end position="910"/>
    </location>
</feature>
<reference evidence="3" key="1">
    <citation type="journal article" date="2020" name="Fungal Divers.">
        <title>Resolving the Mortierellaceae phylogeny through synthesis of multi-gene phylogenetics and phylogenomics.</title>
        <authorList>
            <person name="Vandepol N."/>
            <person name="Liber J."/>
            <person name="Desiro A."/>
            <person name="Na H."/>
            <person name="Kennedy M."/>
            <person name="Barry K."/>
            <person name="Grigoriev I.V."/>
            <person name="Miller A.N."/>
            <person name="O'Donnell K."/>
            <person name="Stajich J.E."/>
            <person name="Bonito G."/>
        </authorList>
    </citation>
    <scope>NUCLEOTIDE SEQUENCE</scope>
    <source>
        <strain evidence="3">MES-2147</strain>
    </source>
</reference>
<evidence type="ECO:0000256" key="2">
    <source>
        <dbReference type="SAM" id="MobiDB-lite"/>
    </source>
</evidence>
<feature type="region of interest" description="Disordered" evidence="2">
    <location>
        <begin position="338"/>
        <end position="358"/>
    </location>
</feature>
<feature type="compositionally biased region" description="Polar residues" evidence="2">
    <location>
        <begin position="848"/>
        <end position="861"/>
    </location>
</feature>
<feature type="compositionally biased region" description="Low complexity" evidence="2">
    <location>
        <begin position="38"/>
        <end position="48"/>
    </location>
</feature>
<proteinExistence type="predicted"/>
<dbReference type="SUPFAM" id="SSF57997">
    <property type="entry name" value="Tropomyosin"/>
    <property type="match status" value="1"/>
</dbReference>
<keyword evidence="4" id="KW-1185">Reference proteome</keyword>
<organism evidence="3 4">
    <name type="scientific">Modicella reniformis</name>
    <dbReference type="NCBI Taxonomy" id="1440133"/>
    <lineage>
        <taxon>Eukaryota</taxon>
        <taxon>Fungi</taxon>
        <taxon>Fungi incertae sedis</taxon>
        <taxon>Mucoromycota</taxon>
        <taxon>Mortierellomycotina</taxon>
        <taxon>Mortierellomycetes</taxon>
        <taxon>Mortierellales</taxon>
        <taxon>Mortierellaceae</taxon>
        <taxon>Modicella</taxon>
    </lineage>
</organism>
<feature type="region of interest" description="Disordered" evidence="2">
    <location>
        <begin position="444"/>
        <end position="464"/>
    </location>
</feature>
<feature type="compositionally biased region" description="Low complexity" evidence="2">
    <location>
        <begin position="624"/>
        <end position="635"/>
    </location>
</feature>
<feature type="compositionally biased region" description="Polar residues" evidence="2">
    <location>
        <begin position="449"/>
        <end position="464"/>
    </location>
</feature>
<feature type="coiled-coil region" evidence="1">
    <location>
        <begin position="778"/>
        <end position="815"/>
    </location>
</feature>